<dbReference type="STRING" id="1817867.A3F83_11445"/>
<dbReference type="InterPro" id="IPR019734">
    <property type="entry name" value="TPR_rpt"/>
</dbReference>
<dbReference type="AlphaFoldDB" id="A0A1F5YZM9"/>
<dbReference type="Gene3D" id="1.25.40.10">
    <property type="entry name" value="Tetratricopeptide repeat domain"/>
    <property type="match status" value="2"/>
</dbReference>
<feature type="domain" description="Guanylate cyclase" evidence="1">
    <location>
        <begin position="1"/>
        <end position="106"/>
    </location>
</feature>
<dbReference type="GO" id="GO:0006171">
    <property type="term" value="P:cAMP biosynthetic process"/>
    <property type="evidence" value="ECO:0007669"/>
    <property type="project" value="TreeGrafter"/>
</dbReference>
<name>A0A1F5YZM9_9BACT</name>
<organism evidence="2 3">
    <name type="scientific">Candidatus Glassbacteria bacterium RIFCSPLOWO2_12_FULL_58_11</name>
    <dbReference type="NCBI Taxonomy" id="1817867"/>
    <lineage>
        <taxon>Bacteria</taxon>
        <taxon>Candidatus Glassiibacteriota</taxon>
    </lineage>
</organism>
<evidence type="ECO:0000313" key="2">
    <source>
        <dbReference type="EMBL" id="OGG05543.1"/>
    </source>
</evidence>
<evidence type="ECO:0000259" key="1">
    <source>
        <dbReference type="PROSITE" id="PS50125"/>
    </source>
</evidence>
<protein>
    <recommendedName>
        <fullName evidence="1">Guanylate cyclase domain-containing protein</fullName>
    </recommendedName>
</protein>
<reference evidence="2 3" key="1">
    <citation type="journal article" date="2016" name="Nat. Commun.">
        <title>Thousands of microbial genomes shed light on interconnected biogeochemical processes in an aquifer system.</title>
        <authorList>
            <person name="Anantharaman K."/>
            <person name="Brown C.T."/>
            <person name="Hug L.A."/>
            <person name="Sharon I."/>
            <person name="Castelle C.J."/>
            <person name="Probst A.J."/>
            <person name="Thomas B.C."/>
            <person name="Singh A."/>
            <person name="Wilkins M.J."/>
            <person name="Karaoz U."/>
            <person name="Brodie E.L."/>
            <person name="Williams K.H."/>
            <person name="Hubbard S.S."/>
            <person name="Banfield J.F."/>
        </authorList>
    </citation>
    <scope>NUCLEOTIDE SEQUENCE [LARGE SCALE GENOMIC DNA]</scope>
</reference>
<dbReference type="Gene3D" id="3.30.70.1230">
    <property type="entry name" value="Nucleotide cyclase"/>
    <property type="match status" value="1"/>
</dbReference>
<dbReference type="SUPFAM" id="SSF55073">
    <property type="entry name" value="Nucleotide cyclase"/>
    <property type="match status" value="1"/>
</dbReference>
<sequence length="636" mass="72107">MFSDIAGFTAIMARDEQKALEALQKTRDTLKPLIEYYNGEWLKEMGDGALSCFESAVEAVNCALEVQRALKDEADFKLRIGIHLGDVVFTGGDVFGDGVNVASRIYPLAEPGGICISEEVHHNIRNQPGIEAKFLGEKQLKNIDHSVMVYALDLGSLAEAALSPYPVKPSAPSKARPSIAVMPFVNMSQDPEQEYFCDGLTEEIINVLTQVDDLRVVARTSSFVFKGRNEDIREIGRRLNVETLLEGSIRKSGTRRRITAQLIKVEDGCHLWSERFDRELEDVFAVQDEIALAIVRELKVRLLKGEKARLTRRRTDNLEAYNLYLKGLYYLRTLNAAGYVKAVEFFSQALEKDQNYALAYDGLGRVNISRSYWLNAVPAEAFPEAREFTKKALELDSGLGEAHASLGFISAIYYWNWKLAEREFNLAVSLNPNSPHSHIYYSFYLTVLGRHEEAVREARRAQELDPLSGFINTHLSTALIYARRYDEAIEELRMSLAMSPGYFLTHLHLGMAYRAKELLQEAEAELERALELSGGNAWVTVNLATMYCQAGKAELADKLFRELKKRSKSEYVPPMCFYLYHLARGDLEQALTWLERAIRERDNFVLWGILSPEKSFQLPEDPRFRALVAEIGLERL</sequence>
<comment type="caution">
    <text evidence="2">The sequence shown here is derived from an EMBL/GenBank/DDBJ whole genome shotgun (WGS) entry which is preliminary data.</text>
</comment>
<accession>A0A1F5YZM9</accession>
<dbReference type="PROSITE" id="PS50125">
    <property type="entry name" value="GUANYLATE_CYCLASE_2"/>
    <property type="match status" value="1"/>
</dbReference>
<dbReference type="GO" id="GO:0004016">
    <property type="term" value="F:adenylate cyclase activity"/>
    <property type="evidence" value="ECO:0007669"/>
    <property type="project" value="UniProtKB-ARBA"/>
</dbReference>
<dbReference type="InterPro" id="IPR050697">
    <property type="entry name" value="Adenylyl/Guanylyl_Cyclase_3/4"/>
</dbReference>
<dbReference type="InterPro" id="IPR011990">
    <property type="entry name" value="TPR-like_helical_dom_sf"/>
</dbReference>
<dbReference type="SUPFAM" id="SSF81901">
    <property type="entry name" value="HCP-like"/>
    <property type="match status" value="1"/>
</dbReference>
<dbReference type="SUPFAM" id="SSF48452">
    <property type="entry name" value="TPR-like"/>
    <property type="match status" value="1"/>
</dbReference>
<dbReference type="EMBL" id="MFIX01000044">
    <property type="protein sequence ID" value="OGG05543.1"/>
    <property type="molecule type" value="Genomic_DNA"/>
</dbReference>
<dbReference type="PANTHER" id="PTHR43081">
    <property type="entry name" value="ADENYLATE CYCLASE, TERMINAL-DIFFERENTIATION SPECIFIC-RELATED"/>
    <property type="match status" value="1"/>
</dbReference>
<evidence type="ECO:0000313" key="3">
    <source>
        <dbReference type="Proteomes" id="UP000179129"/>
    </source>
</evidence>
<dbReference type="CDD" id="cd07302">
    <property type="entry name" value="CHD"/>
    <property type="match status" value="1"/>
</dbReference>
<dbReference type="Gene3D" id="3.40.50.10070">
    <property type="entry name" value="TolB, N-terminal domain"/>
    <property type="match status" value="1"/>
</dbReference>
<dbReference type="Pfam" id="PF00211">
    <property type="entry name" value="Guanylate_cyc"/>
    <property type="match status" value="1"/>
</dbReference>
<proteinExistence type="predicted"/>
<dbReference type="PANTHER" id="PTHR43081:SF19">
    <property type="entry name" value="PH-SENSITIVE ADENYLATE CYCLASE RV1264"/>
    <property type="match status" value="1"/>
</dbReference>
<dbReference type="GO" id="GO:0035556">
    <property type="term" value="P:intracellular signal transduction"/>
    <property type="evidence" value="ECO:0007669"/>
    <property type="project" value="InterPro"/>
</dbReference>
<dbReference type="Proteomes" id="UP000179129">
    <property type="component" value="Unassembled WGS sequence"/>
</dbReference>
<dbReference type="InterPro" id="IPR029787">
    <property type="entry name" value="Nucleotide_cyclase"/>
</dbReference>
<dbReference type="Pfam" id="PF13181">
    <property type="entry name" value="TPR_8"/>
    <property type="match status" value="1"/>
</dbReference>
<gene>
    <name evidence="2" type="ORF">A3F83_11445</name>
</gene>
<dbReference type="InterPro" id="IPR001054">
    <property type="entry name" value="A/G_cyclase"/>
</dbReference>